<name>A0A150MIT4_GEOSE</name>
<dbReference type="EMBL" id="LQYV01000104">
    <property type="protein sequence ID" value="KYD24249.1"/>
    <property type="molecule type" value="Genomic_DNA"/>
</dbReference>
<reference evidence="1 2" key="1">
    <citation type="submission" date="2016-01" db="EMBL/GenBank/DDBJ databases">
        <title>Draft Genome Sequences of Seven Thermophilic Sporeformers Isolated from Foods.</title>
        <authorList>
            <person name="Berendsen E.M."/>
            <person name="Wells-Bennik M.H."/>
            <person name="Krawcyk A.O."/>
            <person name="De Jong A."/>
            <person name="Holsappel S."/>
            <person name="Eijlander R.T."/>
            <person name="Kuipers O.P."/>
        </authorList>
    </citation>
    <scope>NUCLEOTIDE SEQUENCE [LARGE SCALE GENOMIC DNA]</scope>
    <source>
        <strain evidence="1 2">B4109</strain>
    </source>
</reference>
<accession>A0A150MIT4</accession>
<protein>
    <submittedName>
        <fullName evidence="1">Uncharacterized protein</fullName>
    </submittedName>
</protein>
<dbReference type="PATRIC" id="fig|1422.18.peg.686"/>
<dbReference type="Proteomes" id="UP000075424">
    <property type="component" value="Unassembled WGS sequence"/>
</dbReference>
<dbReference type="AlphaFoldDB" id="A0A150MIT4"/>
<organism evidence="1 2">
    <name type="scientific">Geobacillus stearothermophilus</name>
    <name type="common">Bacillus stearothermophilus</name>
    <dbReference type="NCBI Taxonomy" id="1422"/>
    <lineage>
        <taxon>Bacteria</taxon>
        <taxon>Bacillati</taxon>
        <taxon>Bacillota</taxon>
        <taxon>Bacilli</taxon>
        <taxon>Bacillales</taxon>
        <taxon>Anoxybacillaceae</taxon>
        <taxon>Geobacillus</taxon>
    </lineage>
</organism>
<comment type="caution">
    <text evidence="1">The sequence shown here is derived from an EMBL/GenBank/DDBJ whole genome shotgun (WGS) entry which is preliminary data.</text>
</comment>
<evidence type="ECO:0000313" key="1">
    <source>
        <dbReference type="EMBL" id="KYD24249.1"/>
    </source>
</evidence>
<proteinExistence type="predicted"/>
<gene>
    <name evidence="1" type="ORF">B4109_2757</name>
</gene>
<evidence type="ECO:0000313" key="2">
    <source>
        <dbReference type="Proteomes" id="UP000075424"/>
    </source>
</evidence>
<sequence>MIDMPSALETKMRVTLSCTEQTNKPDKDLPFAELRKKIAKPSPFGKKLVDIYKQGR</sequence>